<keyword evidence="2 4" id="KW-0403">Intermediate filament</keyword>
<gene>
    <name evidence="7" type="ORF">PECUL_23A011750</name>
</gene>
<dbReference type="Gene3D" id="1.20.5.1160">
    <property type="entry name" value="Vasodilator-stimulated phosphoprotein"/>
    <property type="match status" value="2"/>
</dbReference>
<dbReference type="Gene3D" id="1.20.5.500">
    <property type="entry name" value="Single helix bin"/>
    <property type="match status" value="2"/>
</dbReference>
<dbReference type="Proteomes" id="UP001295444">
    <property type="component" value="Chromosome 06"/>
</dbReference>
<dbReference type="InterPro" id="IPR002957">
    <property type="entry name" value="Keratin_I"/>
</dbReference>
<dbReference type="FunFam" id="1.20.5.1160:FF:000002">
    <property type="entry name" value="Type I keratin 10"/>
    <property type="match status" value="1"/>
</dbReference>
<feature type="coiled-coil region" evidence="5">
    <location>
        <begin position="275"/>
        <end position="309"/>
    </location>
</feature>
<dbReference type="GO" id="GO:0005882">
    <property type="term" value="C:intermediate filament"/>
    <property type="evidence" value="ECO:0007669"/>
    <property type="project" value="UniProtKB-KW"/>
</dbReference>
<feature type="domain" description="IF rod" evidence="6">
    <location>
        <begin position="424"/>
        <end position="735"/>
    </location>
</feature>
<dbReference type="PANTHER" id="PTHR23239">
    <property type="entry name" value="INTERMEDIATE FILAMENT"/>
    <property type="match status" value="1"/>
</dbReference>
<evidence type="ECO:0000256" key="1">
    <source>
        <dbReference type="ARBA" id="ARBA00022744"/>
    </source>
</evidence>
<dbReference type="PROSITE" id="PS00226">
    <property type="entry name" value="IF_ROD_1"/>
    <property type="match status" value="1"/>
</dbReference>
<dbReference type="GO" id="GO:0005198">
    <property type="term" value="F:structural molecule activity"/>
    <property type="evidence" value="ECO:0007669"/>
    <property type="project" value="InterPro"/>
</dbReference>
<evidence type="ECO:0000313" key="8">
    <source>
        <dbReference type="Proteomes" id="UP001295444"/>
    </source>
</evidence>
<feature type="coiled-coil region" evidence="5">
    <location>
        <begin position="626"/>
        <end position="692"/>
    </location>
</feature>
<feature type="coiled-coil region" evidence="5">
    <location>
        <begin position="534"/>
        <end position="568"/>
    </location>
</feature>
<keyword evidence="8" id="KW-1185">Reference proteome</keyword>
<dbReference type="GO" id="GO:0030855">
    <property type="term" value="P:epithelial cell differentiation"/>
    <property type="evidence" value="ECO:0007669"/>
    <property type="project" value="TreeGrafter"/>
</dbReference>
<dbReference type="Pfam" id="PF00038">
    <property type="entry name" value="Filament"/>
    <property type="match status" value="2"/>
</dbReference>
<dbReference type="SUPFAM" id="SSF64593">
    <property type="entry name" value="Intermediate filament protein, coiled coil region"/>
    <property type="match status" value="4"/>
</dbReference>
<dbReference type="InterPro" id="IPR039008">
    <property type="entry name" value="IF_rod_dom"/>
</dbReference>
<evidence type="ECO:0000256" key="3">
    <source>
        <dbReference type="ARBA" id="ARBA00023054"/>
    </source>
</evidence>
<dbReference type="GO" id="GO:0045109">
    <property type="term" value="P:intermediate filament organization"/>
    <property type="evidence" value="ECO:0007669"/>
    <property type="project" value="TreeGrafter"/>
</dbReference>
<feature type="coiled-coil region" evidence="5">
    <location>
        <begin position="428"/>
        <end position="462"/>
    </location>
</feature>
<feature type="coiled-coil region" evidence="5">
    <location>
        <begin position="69"/>
        <end position="103"/>
    </location>
</feature>
<evidence type="ECO:0000256" key="2">
    <source>
        <dbReference type="ARBA" id="ARBA00022754"/>
    </source>
</evidence>
<accession>A0AAD1WFA4</accession>
<evidence type="ECO:0000259" key="6">
    <source>
        <dbReference type="PROSITE" id="PS51842"/>
    </source>
</evidence>
<feature type="domain" description="IF rod" evidence="6">
    <location>
        <begin position="65"/>
        <end position="377"/>
    </location>
</feature>
<dbReference type="SMART" id="SM01391">
    <property type="entry name" value="Filament"/>
    <property type="match status" value="2"/>
</dbReference>
<protein>
    <submittedName>
        <fullName evidence="7">Keratin, type I cytoskeletal 19</fullName>
    </submittedName>
</protein>
<dbReference type="FunFam" id="1.20.5.170:FF:000002">
    <property type="entry name" value="Type I keratin KA11"/>
    <property type="match status" value="2"/>
</dbReference>
<comment type="similarity">
    <text evidence="4">Belongs to the intermediate filament family.</text>
</comment>
<keyword evidence="1" id="KW-0416">Keratin</keyword>
<name>A0AAD1WFA4_PELCU</name>
<dbReference type="AlphaFoldDB" id="A0AAD1WFA4"/>
<evidence type="ECO:0000256" key="5">
    <source>
        <dbReference type="SAM" id="Coils"/>
    </source>
</evidence>
<organism evidence="7 8">
    <name type="scientific">Pelobates cultripes</name>
    <name type="common">Western spadefoot toad</name>
    <dbReference type="NCBI Taxonomy" id="61616"/>
    <lineage>
        <taxon>Eukaryota</taxon>
        <taxon>Metazoa</taxon>
        <taxon>Chordata</taxon>
        <taxon>Craniata</taxon>
        <taxon>Vertebrata</taxon>
        <taxon>Euteleostomi</taxon>
        <taxon>Amphibia</taxon>
        <taxon>Batrachia</taxon>
        <taxon>Anura</taxon>
        <taxon>Pelobatoidea</taxon>
        <taxon>Pelobatidae</taxon>
        <taxon>Pelobates</taxon>
    </lineage>
</organism>
<dbReference type="PANTHER" id="PTHR23239:SF384">
    <property type="entry name" value="KERATIN, TYPE I CYTOSKELETAL 20"/>
    <property type="match status" value="1"/>
</dbReference>
<proteinExistence type="inferred from homology"/>
<dbReference type="EMBL" id="OW240917">
    <property type="protein sequence ID" value="CAH2302532.1"/>
    <property type="molecule type" value="Genomic_DNA"/>
</dbReference>
<evidence type="ECO:0000256" key="4">
    <source>
        <dbReference type="RuleBase" id="RU000685"/>
    </source>
</evidence>
<dbReference type="PROSITE" id="PS51842">
    <property type="entry name" value="IF_ROD_2"/>
    <property type="match status" value="2"/>
</dbReference>
<dbReference type="SUPFAM" id="SSF46579">
    <property type="entry name" value="Prefoldin"/>
    <property type="match status" value="1"/>
</dbReference>
<reference evidence="7" key="1">
    <citation type="submission" date="2022-03" db="EMBL/GenBank/DDBJ databases">
        <authorList>
            <person name="Alioto T."/>
            <person name="Alioto T."/>
            <person name="Gomez Garrido J."/>
        </authorList>
    </citation>
    <scope>NUCLEOTIDE SEQUENCE</scope>
</reference>
<dbReference type="Gene3D" id="1.20.5.170">
    <property type="match status" value="2"/>
</dbReference>
<evidence type="ECO:0000313" key="7">
    <source>
        <dbReference type="EMBL" id="CAH2302532.1"/>
    </source>
</evidence>
<dbReference type="InterPro" id="IPR018039">
    <property type="entry name" value="IF_conserved"/>
</dbReference>
<keyword evidence="3 5" id="KW-0175">Coiled coil</keyword>
<dbReference type="PRINTS" id="PR01248">
    <property type="entry name" value="TYPE1KERATIN"/>
</dbReference>
<sequence>MSFNASNFLYSSSSLNGGSYSSPSTHGLDGGSRVSYSKTWSLSSSGSGGCDYSKDYSESVLSHNGKETMQNLNDRLASYLEKVHSLENANTELENKIQGWHKNRTTNNKKDYSRYEQAIKDLQTQLINEHVHGAKITLQVENAKLASDDFKRKFETEKAVRTTMERDLEGLRKVMDDLTIVRTDLEMEVEGMRKELIYMRKSHEEDMKIAQGQKRGSSVNVEVDAGPASDLSKIIGDMRKEFEAIIEKNRQEVADSYKQQSTTVAQEVNMNTEALQANRNQIKDLKRTLQTLEIDLQAEISKKNALEITLNDTQTHSSDQLQNIQTIICQVEAELSKVRNDIERQSTEYKILLDIKSRLENEIATYRKLIEGKNSIESSNSEDSSRKVKTIVRDVVNGRAGSPLLVLRAPSGTQGRDLLLTGNEKATMQNLNDRLASYLDRVRSLEQANSQLEIQIKEWYTKNAVTPDKDYNAYYQVIEDLKNKILASTLDNARIVLEIDNSKLAADDFRLKFENELALRLSVENDIGGLRKVIDDLSLTRSDIENQIESLQEELAFLKKNHEDEISILRNQVGGTVNVEVDAAPPVDLAKLLADMRLQCETMVEKNRQEAKDRFDLQVQEVSVQIDSSQSELQTYRTTITELQRSIQGLEIELQAELSKKNALSDTLDNVNAQYSAQLSNIQAMITNYESQLVQIRSDIGRQTQEYELLLNIKLRLEMEIATYRRLLEGEDENWQLELEDKLREQNRSRKIKTIVEEVVDGKVVSSEIKEVEEHLPSVLVPHK</sequence>